<dbReference type="FunFam" id="2.40.290.10:FF:000004">
    <property type="entry name" value="Non-homologous end joining protein Ku"/>
    <property type="match status" value="1"/>
</dbReference>
<evidence type="ECO:0000256" key="3">
    <source>
        <dbReference type="HAMAP-Rule" id="MF_01875"/>
    </source>
</evidence>
<dbReference type="KEGG" id="kyr:CVV65_10035"/>
<protein>
    <recommendedName>
        <fullName evidence="3">Non-homologous end joining protein Ku</fullName>
    </recommendedName>
</protein>
<sequence length="276" mass="31578">MRALWKGSISFGLVNIPIKLYAAVEDRDIHFRQLHNRCKTPIQYKKWCAHCNETVTADEIVRGYEWRPGEFVILTDDDLAHLPLPSLHTVEITQFVRVGEVDPIYFERTYYLSPQEFGEKPYQLLHRAMQETDLAALAKIALRSKEHLAILRCYNHVLALSMLHFPDELRSTAELPNLAGIEVKAAELEMAKELINRLSSPFHPEAFHNEYGEALREYIASRVSENQVVQVRPPEKNVVDLMEALQASLQAVQVKARPDGGRQTEGERQAEPAGRR</sequence>
<evidence type="ECO:0000313" key="6">
    <source>
        <dbReference type="EMBL" id="ATY86538.1"/>
    </source>
</evidence>
<dbReference type="GO" id="GO:0006303">
    <property type="term" value="P:double-strand break repair via nonhomologous end joining"/>
    <property type="evidence" value="ECO:0007669"/>
    <property type="project" value="UniProtKB-UniRule"/>
</dbReference>
<gene>
    <name evidence="3" type="primary">ku</name>
    <name evidence="6" type="ORF">CVV65_10035</name>
</gene>
<dbReference type="SUPFAM" id="SSF100939">
    <property type="entry name" value="SPOC domain-like"/>
    <property type="match status" value="1"/>
</dbReference>
<dbReference type="AlphaFoldDB" id="A0A2K8NB28"/>
<dbReference type="Pfam" id="PF02735">
    <property type="entry name" value="Ku"/>
    <property type="match status" value="1"/>
</dbReference>
<feature type="domain" description="Ku" evidence="5">
    <location>
        <begin position="52"/>
        <end position="180"/>
    </location>
</feature>
<comment type="subunit">
    <text evidence="3">Homodimer. Interacts with LigD.</text>
</comment>
<dbReference type="HAMAP" id="MF_01875">
    <property type="entry name" value="Prokaryotic_Ku"/>
    <property type="match status" value="1"/>
</dbReference>
<dbReference type="CDD" id="cd00789">
    <property type="entry name" value="KU_like"/>
    <property type="match status" value="1"/>
</dbReference>
<dbReference type="EMBL" id="CP024955">
    <property type="protein sequence ID" value="ATY86538.1"/>
    <property type="molecule type" value="Genomic_DNA"/>
</dbReference>
<dbReference type="SMART" id="SM00559">
    <property type="entry name" value="Ku78"/>
    <property type="match status" value="1"/>
</dbReference>
<comment type="function">
    <text evidence="3">With LigD forms a non-homologous end joining (NHEJ) DNA repair enzyme, which repairs dsDNA breaks with reduced fidelity. Binds linear dsDNA with 5'- and 3'- overhangs but not closed circular dsDNA nor ssDNA. Recruits and stimulates the ligase activity of LigD.</text>
</comment>
<dbReference type="InterPro" id="IPR006164">
    <property type="entry name" value="DNA_bd_Ku70/Ku80"/>
</dbReference>
<dbReference type="NCBIfam" id="TIGR02772">
    <property type="entry name" value="Ku_bact"/>
    <property type="match status" value="1"/>
</dbReference>
<dbReference type="Proteomes" id="UP000231932">
    <property type="component" value="Chromosome"/>
</dbReference>
<proteinExistence type="inferred from homology"/>
<keyword evidence="1 3" id="KW-0238">DNA-binding</keyword>
<dbReference type="Gene3D" id="2.40.290.10">
    <property type="match status" value="1"/>
</dbReference>
<dbReference type="InterPro" id="IPR009187">
    <property type="entry name" value="Prok_Ku"/>
</dbReference>
<dbReference type="GO" id="GO:0003690">
    <property type="term" value="F:double-stranded DNA binding"/>
    <property type="evidence" value="ECO:0007669"/>
    <property type="project" value="UniProtKB-UniRule"/>
</dbReference>
<dbReference type="PIRSF" id="PIRSF006493">
    <property type="entry name" value="Prok_Ku"/>
    <property type="match status" value="1"/>
</dbReference>
<dbReference type="GO" id="GO:0006310">
    <property type="term" value="P:DNA recombination"/>
    <property type="evidence" value="ECO:0007669"/>
    <property type="project" value="UniProtKB-KW"/>
</dbReference>
<comment type="similarity">
    <text evidence="3">Belongs to the prokaryotic Ku family.</text>
</comment>
<feature type="region of interest" description="Disordered" evidence="4">
    <location>
        <begin position="254"/>
        <end position="276"/>
    </location>
</feature>
<organism evidence="6 7">
    <name type="scientific">Kyrpidia spormannii</name>
    <dbReference type="NCBI Taxonomy" id="2055160"/>
    <lineage>
        <taxon>Bacteria</taxon>
        <taxon>Bacillati</taxon>
        <taxon>Bacillota</taxon>
        <taxon>Bacilli</taxon>
        <taxon>Bacillales</taxon>
        <taxon>Alicyclobacillaceae</taxon>
        <taxon>Kyrpidia</taxon>
    </lineage>
</organism>
<dbReference type="InterPro" id="IPR016194">
    <property type="entry name" value="SPOC-like_C_dom_sf"/>
</dbReference>
<feature type="compositionally biased region" description="Basic and acidic residues" evidence="4">
    <location>
        <begin position="256"/>
        <end position="276"/>
    </location>
</feature>
<accession>A0A2K8NB28</accession>
<dbReference type="OrthoDB" id="9795084at2"/>
<name>A0A2K8NB28_9BACL</name>
<dbReference type="PANTHER" id="PTHR41251:SF1">
    <property type="entry name" value="NON-HOMOLOGOUS END JOINING PROTEIN KU"/>
    <property type="match status" value="1"/>
</dbReference>
<keyword evidence="7" id="KW-1185">Reference proteome</keyword>
<evidence type="ECO:0000313" key="7">
    <source>
        <dbReference type="Proteomes" id="UP000231932"/>
    </source>
</evidence>
<evidence type="ECO:0000256" key="4">
    <source>
        <dbReference type="SAM" id="MobiDB-lite"/>
    </source>
</evidence>
<keyword evidence="2 3" id="KW-0233">DNA recombination</keyword>
<keyword evidence="3" id="KW-0234">DNA repair</keyword>
<dbReference type="PANTHER" id="PTHR41251">
    <property type="entry name" value="NON-HOMOLOGOUS END JOINING PROTEIN KU"/>
    <property type="match status" value="1"/>
</dbReference>
<evidence type="ECO:0000256" key="2">
    <source>
        <dbReference type="ARBA" id="ARBA00023172"/>
    </source>
</evidence>
<evidence type="ECO:0000259" key="5">
    <source>
        <dbReference type="SMART" id="SM00559"/>
    </source>
</evidence>
<reference evidence="7" key="1">
    <citation type="submission" date="2017-11" db="EMBL/GenBank/DDBJ databases">
        <title>Complete Genome Sequence of Kyrpidia sp. Strain EA-1, a thermophilic, hydrogen-oxidizing Bacterium, isolated from the Azores.</title>
        <authorList>
            <person name="Reiner J.E."/>
            <person name="Lapp C.J."/>
            <person name="Bunk B."/>
            <person name="Gescher J."/>
        </authorList>
    </citation>
    <scope>NUCLEOTIDE SEQUENCE [LARGE SCALE GENOMIC DNA]</scope>
    <source>
        <strain evidence="7">EA-1</strain>
    </source>
</reference>
<evidence type="ECO:0000256" key="1">
    <source>
        <dbReference type="ARBA" id="ARBA00023125"/>
    </source>
</evidence>
<keyword evidence="3" id="KW-0227">DNA damage</keyword>